<feature type="non-terminal residue" evidence="1">
    <location>
        <position position="176"/>
    </location>
</feature>
<organism evidence="1 2">
    <name type="scientific">Stegodyphus mimosarum</name>
    <name type="common">African social velvet spider</name>
    <dbReference type="NCBI Taxonomy" id="407821"/>
    <lineage>
        <taxon>Eukaryota</taxon>
        <taxon>Metazoa</taxon>
        <taxon>Ecdysozoa</taxon>
        <taxon>Arthropoda</taxon>
        <taxon>Chelicerata</taxon>
        <taxon>Arachnida</taxon>
        <taxon>Araneae</taxon>
        <taxon>Araneomorphae</taxon>
        <taxon>Entelegynae</taxon>
        <taxon>Eresoidea</taxon>
        <taxon>Eresidae</taxon>
        <taxon>Stegodyphus</taxon>
    </lineage>
</organism>
<dbReference type="PANTHER" id="PTHR16509:SF1">
    <property type="entry name" value="MANGANESE-DEPENDENT ADP-RIBOSE_CDP-ALCOHOL DIPHOSPHATASE"/>
    <property type="match status" value="1"/>
</dbReference>
<gene>
    <name evidence="1" type="ORF">X975_01215</name>
</gene>
<dbReference type="STRING" id="407821.A0A087UFG9"/>
<dbReference type="PANTHER" id="PTHR16509">
    <property type="match status" value="1"/>
</dbReference>
<evidence type="ECO:0000313" key="1">
    <source>
        <dbReference type="EMBL" id="KFM76108.1"/>
    </source>
</evidence>
<dbReference type="EMBL" id="KK119589">
    <property type="protein sequence ID" value="KFM76108.1"/>
    <property type="molecule type" value="Genomic_DNA"/>
</dbReference>
<protein>
    <submittedName>
        <fullName evidence="1">Manganese-dependent ADP-ribose/CDP-alcohol diphosphatase</fullName>
    </submittedName>
</protein>
<keyword evidence="2" id="KW-1185">Reference proteome</keyword>
<dbReference type="OMA" id="DEVMNIF"/>
<proteinExistence type="predicted"/>
<name>A0A087UFG9_STEMI</name>
<dbReference type="GO" id="GO:0047631">
    <property type="term" value="F:ADP-ribose diphosphatase activity"/>
    <property type="evidence" value="ECO:0007669"/>
    <property type="project" value="TreeGrafter"/>
</dbReference>
<dbReference type="Proteomes" id="UP000054359">
    <property type="component" value="Unassembled WGS sequence"/>
</dbReference>
<dbReference type="InterPro" id="IPR029052">
    <property type="entry name" value="Metallo-depent_PP-like"/>
</dbReference>
<dbReference type="SUPFAM" id="SSF56300">
    <property type="entry name" value="Metallo-dependent phosphatases"/>
    <property type="match status" value="1"/>
</dbReference>
<accession>A0A087UFG9</accession>
<sequence length="176" mass="19893">MHGHSIFDDWDCNGTLEGLDVRFQQMNGAVGAEQMEWLDKELKESDELGQKVIVFGHVSLCPDSTDWSCLLWNYDEVMNIFHRYKCVVAYFSGHSHVTGYARDSHGISYIVFTGIVETPPETSAFSTVSVYEDRVEVNGHGLENSYILPFQMSNEESDSVVDKDLETTPTTVRVQV</sequence>
<dbReference type="GO" id="GO:0047734">
    <property type="term" value="F:CDP-glycerol diphosphatase activity"/>
    <property type="evidence" value="ECO:0007669"/>
    <property type="project" value="TreeGrafter"/>
</dbReference>
<dbReference type="Gene3D" id="3.60.21.10">
    <property type="match status" value="1"/>
</dbReference>
<dbReference type="GO" id="GO:0030145">
    <property type="term" value="F:manganese ion binding"/>
    <property type="evidence" value="ECO:0007669"/>
    <property type="project" value="TreeGrafter"/>
</dbReference>
<evidence type="ECO:0000313" key="2">
    <source>
        <dbReference type="Proteomes" id="UP000054359"/>
    </source>
</evidence>
<dbReference type="OrthoDB" id="9675250at2759"/>
<dbReference type="AlphaFoldDB" id="A0A087UFG9"/>
<dbReference type="GO" id="GO:0008663">
    <property type="term" value="F:2',3'-cyclic-nucleotide 2'-phosphodiesterase activity"/>
    <property type="evidence" value="ECO:0007669"/>
    <property type="project" value="TreeGrafter"/>
</dbReference>
<reference evidence="1 2" key="1">
    <citation type="submission" date="2013-11" db="EMBL/GenBank/DDBJ databases">
        <title>Genome sequencing of Stegodyphus mimosarum.</title>
        <authorList>
            <person name="Bechsgaard J."/>
        </authorList>
    </citation>
    <scope>NUCLEOTIDE SEQUENCE [LARGE SCALE GENOMIC DNA]</scope>
</reference>